<organism evidence="1">
    <name type="scientific">marine sediment metagenome</name>
    <dbReference type="NCBI Taxonomy" id="412755"/>
    <lineage>
        <taxon>unclassified sequences</taxon>
        <taxon>metagenomes</taxon>
        <taxon>ecological metagenomes</taxon>
    </lineage>
</organism>
<dbReference type="AlphaFoldDB" id="A0A0F8YE81"/>
<reference evidence="1" key="1">
    <citation type="journal article" date="2015" name="Nature">
        <title>Complex archaea that bridge the gap between prokaryotes and eukaryotes.</title>
        <authorList>
            <person name="Spang A."/>
            <person name="Saw J.H."/>
            <person name="Jorgensen S.L."/>
            <person name="Zaremba-Niedzwiedzka K."/>
            <person name="Martijn J."/>
            <person name="Lind A.E."/>
            <person name="van Eijk R."/>
            <person name="Schleper C."/>
            <person name="Guy L."/>
            <person name="Ettema T.J."/>
        </authorList>
    </citation>
    <scope>NUCLEOTIDE SEQUENCE</scope>
</reference>
<sequence>MGKIFQKVNDTPKGASKFIGFHLDEELDESFTLLTLSSGKSSLLRSLVKKWVKSQREPITVVTERAFLLWKLGEGSPYVFKKELKEDLKSKGISGETIGMIIRGFDILVSSSPLYQTL</sequence>
<comment type="caution">
    <text evidence="1">The sequence shown here is derived from an EMBL/GenBank/DDBJ whole genome shotgun (WGS) entry which is preliminary data.</text>
</comment>
<dbReference type="EMBL" id="LAZR01053887">
    <property type="protein sequence ID" value="KKK79747.1"/>
    <property type="molecule type" value="Genomic_DNA"/>
</dbReference>
<gene>
    <name evidence="1" type="ORF">LCGC14_2830400</name>
</gene>
<proteinExistence type="predicted"/>
<name>A0A0F8YE81_9ZZZZ</name>
<protein>
    <submittedName>
        <fullName evidence="1">Uncharacterized protein</fullName>
    </submittedName>
</protein>
<accession>A0A0F8YE81</accession>
<evidence type="ECO:0000313" key="1">
    <source>
        <dbReference type="EMBL" id="KKK79747.1"/>
    </source>
</evidence>